<proteinExistence type="predicted"/>
<evidence type="ECO:0000256" key="1">
    <source>
        <dbReference type="ARBA" id="ARBA00004141"/>
    </source>
</evidence>
<name>A0A0U3FI92_9FLAO</name>
<evidence type="ECO:0000256" key="4">
    <source>
        <dbReference type="ARBA" id="ARBA00023136"/>
    </source>
</evidence>
<keyword evidence="4" id="KW-0472">Membrane</keyword>
<dbReference type="GO" id="GO:0055085">
    <property type="term" value="P:transmembrane transport"/>
    <property type="evidence" value="ECO:0007669"/>
    <property type="project" value="InterPro"/>
</dbReference>
<dbReference type="Pfam" id="PF00916">
    <property type="entry name" value="Sulfate_transp"/>
    <property type="match status" value="1"/>
</dbReference>
<protein>
    <submittedName>
        <fullName evidence="5">Uncharacterized protein</fullName>
    </submittedName>
</protein>
<dbReference type="AlphaFoldDB" id="A0A0U3FI92"/>
<dbReference type="EMBL" id="CP013690">
    <property type="protein sequence ID" value="ALU27043.1"/>
    <property type="molecule type" value="Genomic_DNA"/>
</dbReference>
<keyword evidence="2" id="KW-0812">Transmembrane</keyword>
<evidence type="ECO:0000313" key="6">
    <source>
        <dbReference type="Proteomes" id="UP000069030"/>
    </source>
</evidence>
<dbReference type="RefSeq" id="WP_006259106.1">
    <property type="nucleotide sequence ID" value="NZ_BCMQ01000008.1"/>
</dbReference>
<dbReference type="KEGG" id="mod:AS202_13170"/>
<sequence>MTKNMSMAALKKSVAPGLVVFLVALPLCLGIALASGAPPIAGIISGVVGGVIVGLLSNSNISVSGPAAGLAAIILGAITELGSFELLLTAGIIAGVLQVILGLLRSGTIANYFPSSVIEGMLAGIGLVILIKQLPLVFGVDALGDITSFASVQLGTVIITVISLAILLLWNKMKWTKKVSFLPAALIVVVVGILINQFWIATGSSLAIESSRLVSIPMFDSLSDISSIFVFPDWTGFANPAVWMIGGTIAIVASIETLLCIEATDRLDPLKRHTDTNRELKVQGIGNILSSLIGGLPMTSVVVRSSANVNAGGLYKASAVIHGIFLLIAVISLPLVLNMIPLASLAAVLILVGYNLARPAILMHFWHKGYTQFIPFIITFIMVVVTDLLVGVLVGMGVSVLFLLIGNVRKAFSMHRQIKQEQVVYTLTLAEEVSFLNKTAIKNRLYQLPDNCHLAIDAKRMGYIHVDVLELIETFINEKAKEKNILITTTGFHKEVKVSGDQQNIILSHRKTI</sequence>
<dbReference type="PANTHER" id="PTHR11814">
    <property type="entry name" value="SULFATE TRANSPORTER"/>
    <property type="match status" value="1"/>
</dbReference>
<evidence type="ECO:0000313" key="5">
    <source>
        <dbReference type="EMBL" id="ALU27043.1"/>
    </source>
</evidence>
<evidence type="ECO:0000256" key="3">
    <source>
        <dbReference type="ARBA" id="ARBA00022989"/>
    </source>
</evidence>
<comment type="subcellular location">
    <subcellularLocation>
        <location evidence="1">Membrane</location>
        <topology evidence="1">Multi-pass membrane protein</topology>
    </subcellularLocation>
</comment>
<accession>A0A0U3FI92</accession>
<evidence type="ECO:0000256" key="2">
    <source>
        <dbReference type="ARBA" id="ARBA00022692"/>
    </source>
</evidence>
<keyword evidence="3" id="KW-1133">Transmembrane helix</keyword>
<dbReference type="InterPro" id="IPR001902">
    <property type="entry name" value="SLC26A/SulP_fam"/>
</dbReference>
<dbReference type="Proteomes" id="UP000069030">
    <property type="component" value="Chromosome"/>
</dbReference>
<gene>
    <name evidence="5" type="ORF">AS202_13170</name>
</gene>
<dbReference type="eggNOG" id="COG0659">
    <property type="taxonomic scope" value="Bacteria"/>
</dbReference>
<reference evidence="5 6" key="1">
    <citation type="journal article" date="2016" name="J. Zhejiang Univ. Sci. B">
        <title>Antibiotic resistance mechanisms of Myroides sp.</title>
        <authorList>
            <person name="Hu S."/>
            <person name="Yuan S."/>
            <person name="Qu H."/>
            <person name="Jiang T."/>
            <person name="Zhou Y."/>
            <person name="Wang M."/>
            <person name="Ming D."/>
        </authorList>
    </citation>
    <scope>NUCLEOTIDE SEQUENCE [LARGE SCALE GENOMIC DNA]</scope>
    <source>
        <strain evidence="5 6">PR63039</strain>
    </source>
</reference>
<dbReference type="InterPro" id="IPR011547">
    <property type="entry name" value="SLC26A/SulP_dom"/>
</dbReference>
<dbReference type="GO" id="GO:0016020">
    <property type="term" value="C:membrane"/>
    <property type="evidence" value="ECO:0007669"/>
    <property type="project" value="UniProtKB-SubCell"/>
</dbReference>
<organism evidence="5 6">
    <name type="scientific">Myroides odoratimimus</name>
    <dbReference type="NCBI Taxonomy" id="76832"/>
    <lineage>
        <taxon>Bacteria</taxon>
        <taxon>Pseudomonadati</taxon>
        <taxon>Bacteroidota</taxon>
        <taxon>Flavobacteriia</taxon>
        <taxon>Flavobacteriales</taxon>
        <taxon>Flavobacteriaceae</taxon>
        <taxon>Myroides</taxon>
    </lineage>
</organism>